<evidence type="ECO:0000256" key="1">
    <source>
        <dbReference type="SAM" id="Phobius"/>
    </source>
</evidence>
<feature type="transmembrane region" description="Helical" evidence="1">
    <location>
        <begin position="12"/>
        <end position="33"/>
    </location>
</feature>
<feature type="transmembrane region" description="Helical" evidence="1">
    <location>
        <begin position="45"/>
        <end position="65"/>
    </location>
</feature>
<keyword evidence="1" id="KW-0812">Transmembrane</keyword>
<comment type="caution">
    <text evidence="2">The sequence shown here is derived from an EMBL/GenBank/DDBJ whole genome shotgun (WGS) entry which is preliminary data.</text>
</comment>
<organism evidence="2 3">
    <name type="scientific">Caballeronia calidae</name>
    <dbReference type="NCBI Taxonomy" id="1777139"/>
    <lineage>
        <taxon>Bacteria</taxon>
        <taxon>Pseudomonadati</taxon>
        <taxon>Pseudomonadota</taxon>
        <taxon>Betaproteobacteria</taxon>
        <taxon>Burkholderiales</taxon>
        <taxon>Burkholderiaceae</taxon>
        <taxon>Caballeronia</taxon>
    </lineage>
</organism>
<dbReference type="EMBL" id="FCOX02000010">
    <property type="protein sequence ID" value="SAK68318.1"/>
    <property type="molecule type" value="Genomic_DNA"/>
</dbReference>
<keyword evidence="1" id="KW-0472">Membrane</keyword>
<evidence type="ECO:0008006" key="4">
    <source>
        <dbReference type="Google" id="ProtNLM"/>
    </source>
</evidence>
<sequence>MATIDRVADAPLRGGAAGSGILIMIGATAVFAACDTTVKLIGATVPLLILLFLRYVCQAVLLGLWQARHDVWTLFRTKNIKLQMLSSALLLRARLIKTSKRQACVDRGIGGNVDAALFAFDDQLSSSFCVSARFRSGRLR</sequence>
<dbReference type="PROSITE" id="PS51257">
    <property type="entry name" value="PROKAR_LIPOPROTEIN"/>
    <property type="match status" value="1"/>
</dbReference>
<proteinExistence type="predicted"/>
<keyword evidence="1" id="KW-1133">Transmembrane helix</keyword>
<evidence type="ECO:0000313" key="3">
    <source>
        <dbReference type="Proteomes" id="UP000071859"/>
    </source>
</evidence>
<dbReference type="AlphaFoldDB" id="A0A158BE25"/>
<name>A0A158BE25_9BURK</name>
<gene>
    <name evidence="2" type="ORF">AWB78_02586</name>
</gene>
<dbReference type="Proteomes" id="UP000071859">
    <property type="component" value="Unassembled WGS sequence"/>
</dbReference>
<evidence type="ECO:0000313" key="2">
    <source>
        <dbReference type="EMBL" id="SAK68318.1"/>
    </source>
</evidence>
<protein>
    <recommendedName>
        <fullName evidence="4">EamA-like transporter family protein</fullName>
    </recommendedName>
</protein>
<accession>A0A158BE25</accession>
<reference evidence="2" key="1">
    <citation type="submission" date="2016-01" db="EMBL/GenBank/DDBJ databases">
        <authorList>
            <person name="Peeters C."/>
        </authorList>
    </citation>
    <scope>NUCLEOTIDE SEQUENCE</scope>
    <source>
        <strain evidence="2">LMG 29321</strain>
    </source>
</reference>
<keyword evidence="3" id="KW-1185">Reference proteome</keyword>